<keyword evidence="3" id="KW-1185">Reference proteome</keyword>
<dbReference type="InterPro" id="IPR007403">
    <property type="entry name" value="DUF456"/>
</dbReference>
<dbReference type="Pfam" id="PF04306">
    <property type="entry name" value="DUF456"/>
    <property type="match status" value="1"/>
</dbReference>
<accession>A0A1H9TGE4</accession>
<evidence type="ECO:0008006" key="4">
    <source>
        <dbReference type="Google" id="ProtNLM"/>
    </source>
</evidence>
<keyword evidence="1" id="KW-0812">Transmembrane</keyword>
<dbReference type="EMBL" id="FOGT01000005">
    <property type="protein sequence ID" value="SER96221.1"/>
    <property type="molecule type" value="Genomic_DNA"/>
</dbReference>
<evidence type="ECO:0000313" key="2">
    <source>
        <dbReference type="EMBL" id="SER96221.1"/>
    </source>
</evidence>
<feature type="transmembrane region" description="Helical" evidence="1">
    <location>
        <begin position="132"/>
        <end position="159"/>
    </location>
</feature>
<dbReference type="Proteomes" id="UP000198571">
    <property type="component" value="Unassembled WGS sequence"/>
</dbReference>
<keyword evidence="1" id="KW-0472">Membrane</keyword>
<sequence length="160" mass="17493">MDLLIWILIAFLFILSFAGLIYPVIPAVLLIWAGVALSHFFLEASVSWWTWSSLVLLTVIIFAADYAANMYFVKKYGSSKKGMTAATIGIIIGSFIIPPLGIIVVPFLLVFAAEYLQNKSFSLSVKSALGTLLGFLTSTLAKGLLQLIIILIFLADVIFL</sequence>
<reference evidence="3" key="1">
    <citation type="submission" date="2016-10" db="EMBL/GenBank/DDBJ databases">
        <authorList>
            <person name="Varghese N."/>
            <person name="Submissions S."/>
        </authorList>
    </citation>
    <scope>NUCLEOTIDE SEQUENCE [LARGE SCALE GENOMIC DNA]</scope>
    <source>
        <strain evidence="3">S9</strain>
    </source>
</reference>
<feature type="transmembrane region" description="Helical" evidence="1">
    <location>
        <begin position="48"/>
        <end position="73"/>
    </location>
</feature>
<name>A0A1H9TGE4_9BACI</name>
<feature type="transmembrane region" description="Helical" evidence="1">
    <location>
        <begin position="85"/>
        <end position="112"/>
    </location>
</feature>
<gene>
    <name evidence="2" type="ORF">SAMN05518684_105324</name>
</gene>
<dbReference type="PANTHER" id="PTHR39165">
    <property type="entry name" value="IG HYPOTHETICAL 17883"/>
    <property type="match status" value="1"/>
</dbReference>
<evidence type="ECO:0000256" key="1">
    <source>
        <dbReference type="SAM" id="Phobius"/>
    </source>
</evidence>
<proteinExistence type="predicted"/>
<dbReference type="RefSeq" id="WP_093050318.1">
    <property type="nucleotide sequence ID" value="NZ_FOGT01000005.1"/>
</dbReference>
<feature type="transmembrane region" description="Helical" evidence="1">
    <location>
        <begin position="7"/>
        <end position="36"/>
    </location>
</feature>
<organism evidence="2 3">
    <name type="scientific">Salipaludibacillus aurantiacus</name>
    <dbReference type="NCBI Taxonomy" id="1601833"/>
    <lineage>
        <taxon>Bacteria</taxon>
        <taxon>Bacillati</taxon>
        <taxon>Bacillota</taxon>
        <taxon>Bacilli</taxon>
        <taxon>Bacillales</taxon>
        <taxon>Bacillaceae</taxon>
    </lineage>
</organism>
<dbReference type="PANTHER" id="PTHR39165:SF1">
    <property type="entry name" value="DUF456 DOMAIN-CONTAINING PROTEIN"/>
    <property type="match status" value="1"/>
</dbReference>
<protein>
    <recommendedName>
        <fullName evidence="4">DUF456 domain-containing protein</fullName>
    </recommendedName>
</protein>
<evidence type="ECO:0000313" key="3">
    <source>
        <dbReference type="Proteomes" id="UP000198571"/>
    </source>
</evidence>
<dbReference type="STRING" id="1601833.SAMN05518684_105324"/>
<keyword evidence="1" id="KW-1133">Transmembrane helix</keyword>
<dbReference type="AlphaFoldDB" id="A0A1H9TGE4"/>